<evidence type="ECO:0008006" key="3">
    <source>
        <dbReference type="Google" id="ProtNLM"/>
    </source>
</evidence>
<sequence>MIYTSRYSNPELKTGKYTVVGVTRGAPKFPLQYRLDGNIMEIAPPGWLFNEYDRAKFTPQYFRNIDRIGVQRIARILRGYESLGKPVVLCCYEDVRKPGEWCHRLVFAEWWLARTGEVIEELPDPSPNKWAQPKAQEPPKVEAPPQPEAVQMKMW</sequence>
<feature type="region of interest" description="Disordered" evidence="1">
    <location>
        <begin position="123"/>
        <end position="155"/>
    </location>
</feature>
<protein>
    <recommendedName>
        <fullName evidence="3">DUF488 family protein</fullName>
    </recommendedName>
</protein>
<name>A0A8S5LHS9_9CAUD</name>
<organism evidence="2">
    <name type="scientific">Myoviridae sp. ctbwh6</name>
    <dbReference type="NCBI Taxonomy" id="2827611"/>
    <lineage>
        <taxon>Viruses</taxon>
        <taxon>Duplodnaviria</taxon>
        <taxon>Heunggongvirae</taxon>
        <taxon>Uroviricota</taxon>
        <taxon>Caudoviricetes</taxon>
    </lineage>
</organism>
<evidence type="ECO:0000256" key="1">
    <source>
        <dbReference type="SAM" id="MobiDB-lite"/>
    </source>
</evidence>
<evidence type="ECO:0000313" key="2">
    <source>
        <dbReference type="EMBL" id="DAD69596.1"/>
    </source>
</evidence>
<proteinExistence type="predicted"/>
<accession>A0A8S5LHS9</accession>
<reference evidence="2" key="1">
    <citation type="journal article" date="2021" name="Proc. Natl. Acad. Sci. U.S.A.">
        <title>A Catalog of Tens of Thousands of Viruses from Human Metagenomes Reveals Hidden Associations with Chronic Diseases.</title>
        <authorList>
            <person name="Tisza M.J."/>
            <person name="Buck C.B."/>
        </authorList>
    </citation>
    <scope>NUCLEOTIDE SEQUENCE</scope>
    <source>
        <strain evidence="2">Ctbwh6</strain>
    </source>
</reference>
<dbReference type="EMBL" id="BK015852">
    <property type="protein sequence ID" value="DAD69596.1"/>
    <property type="molecule type" value="Genomic_DNA"/>
</dbReference>